<name>A0A225UN75_9STRA</name>
<gene>
    <name evidence="1" type="ORF">PHMEG_00035806</name>
</gene>
<protein>
    <recommendedName>
        <fullName evidence="3">Ubiquitin-like protease family profile domain-containing protein</fullName>
    </recommendedName>
</protein>
<reference evidence="2" key="1">
    <citation type="submission" date="2017-03" db="EMBL/GenBank/DDBJ databases">
        <title>Phytopthora megakarya and P. palmivora, two closely related causual agents of cacao black pod achieved similar genome size and gene model numbers by different mechanisms.</title>
        <authorList>
            <person name="Ali S."/>
            <person name="Shao J."/>
            <person name="Larry D.J."/>
            <person name="Kronmiller B."/>
            <person name="Shen D."/>
            <person name="Strem M.D."/>
            <person name="Melnick R.L."/>
            <person name="Guiltinan M.J."/>
            <person name="Tyler B.M."/>
            <person name="Meinhardt L.W."/>
            <person name="Bailey B.A."/>
        </authorList>
    </citation>
    <scope>NUCLEOTIDE SEQUENCE [LARGE SCALE GENOMIC DNA]</scope>
    <source>
        <strain evidence="2">zdho120</strain>
    </source>
</reference>
<dbReference type="AlphaFoldDB" id="A0A225UN75"/>
<comment type="caution">
    <text evidence="1">The sequence shown here is derived from an EMBL/GenBank/DDBJ whole genome shotgun (WGS) entry which is preliminary data.</text>
</comment>
<evidence type="ECO:0000313" key="1">
    <source>
        <dbReference type="EMBL" id="OWY94455.1"/>
    </source>
</evidence>
<evidence type="ECO:0000313" key="2">
    <source>
        <dbReference type="Proteomes" id="UP000198211"/>
    </source>
</evidence>
<sequence length="171" mass="19797">MTEKLHYSSKLVRFHTNWKAFEGYLTSYQHDTSTVMVVSETLNVRLRNARIKDMKIHEGKALSELPLVPDTMDPYQPVYICTHGWKLRNRSTGQRPTHRINYTGCEDSKDSNNCGLFVCLFFWRRVYKEAGSDYSELGLLHRRWDVLCGMVTASDNANVDDNEKVSPKTES</sequence>
<dbReference type="Proteomes" id="UP000198211">
    <property type="component" value="Unassembled WGS sequence"/>
</dbReference>
<accession>A0A225UN75</accession>
<evidence type="ECO:0008006" key="3">
    <source>
        <dbReference type="Google" id="ProtNLM"/>
    </source>
</evidence>
<proteinExistence type="predicted"/>
<dbReference type="EMBL" id="NBNE01014347">
    <property type="protein sequence ID" value="OWY94455.1"/>
    <property type="molecule type" value="Genomic_DNA"/>
</dbReference>
<dbReference type="OrthoDB" id="127030at2759"/>
<organism evidence="1 2">
    <name type="scientific">Phytophthora megakarya</name>
    <dbReference type="NCBI Taxonomy" id="4795"/>
    <lineage>
        <taxon>Eukaryota</taxon>
        <taxon>Sar</taxon>
        <taxon>Stramenopiles</taxon>
        <taxon>Oomycota</taxon>
        <taxon>Peronosporomycetes</taxon>
        <taxon>Peronosporales</taxon>
        <taxon>Peronosporaceae</taxon>
        <taxon>Phytophthora</taxon>
    </lineage>
</organism>
<keyword evidence="2" id="KW-1185">Reference proteome</keyword>